<dbReference type="Proteomes" id="UP000587396">
    <property type="component" value="Unassembled WGS sequence"/>
</dbReference>
<dbReference type="Pfam" id="PF02545">
    <property type="entry name" value="Maf"/>
    <property type="match status" value="1"/>
</dbReference>
<dbReference type="EC" id="3.6.1.9" evidence="3"/>
<protein>
    <recommendedName>
        <fullName evidence="3">dTTP/UTP pyrophosphatase</fullName>
        <shortName evidence="3">dTTPase/UTPase</shortName>
        <ecNumber evidence="3">3.6.1.9</ecNumber>
    </recommendedName>
    <alternativeName>
        <fullName evidence="3">Nucleoside triphosphate pyrophosphatase</fullName>
    </alternativeName>
    <alternativeName>
        <fullName evidence="3">Nucleotide pyrophosphatase</fullName>
        <shortName evidence="3">Nucleotide PPase</shortName>
    </alternativeName>
</protein>
<dbReference type="PIRSF" id="PIRSF006305">
    <property type="entry name" value="Maf"/>
    <property type="match status" value="1"/>
</dbReference>
<feature type="active site" description="Proton acceptor" evidence="3">
    <location>
        <position position="101"/>
    </location>
</feature>
<dbReference type="HAMAP" id="MF_00528">
    <property type="entry name" value="Maf"/>
    <property type="match status" value="1"/>
</dbReference>
<dbReference type="PANTHER" id="PTHR43213:SF5">
    <property type="entry name" value="BIFUNCTIONAL DTTP_UTP PYROPHOSPHATASE_METHYLTRANSFERASE PROTEIN-RELATED"/>
    <property type="match status" value="1"/>
</dbReference>
<dbReference type="GO" id="GO:0009117">
    <property type="term" value="P:nucleotide metabolic process"/>
    <property type="evidence" value="ECO:0007669"/>
    <property type="project" value="UniProtKB-KW"/>
</dbReference>
<comment type="subcellular location">
    <subcellularLocation>
        <location evidence="3">Cytoplasm</location>
    </subcellularLocation>
</comment>
<keyword evidence="2 3" id="KW-0378">Hydrolase</keyword>
<dbReference type="RefSeq" id="WP_185904475.1">
    <property type="nucleotide sequence ID" value="NZ_JACMSE010000002.1"/>
</dbReference>
<feature type="site" description="Important for substrate specificity" evidence="3">
    <location>
        <position position="36"/>
    </location>
</feature>
<evidence type="ECO:0000256" key="2">
    <source>
        <dbReference type="ARBA" id="ARBA00022801"/>
    </source>
</evidence>
<dbReference type="InterPro" id="IPR003697">
    <property type="entry name" value="Maf-like"/>
</dbReference>
<comment type="cofactor">
    <cofactor evidence="1 3">
        <name>a divalent metal cation</name>
        <dbReference type="ChEBI" id="CHEBI:60240"/>
    </cofactor>
</comment>
<organism evidence="5 6">
    <name type="scientific">Gordonibacter massiliensis</name>
    <name type="common">ex Traore et al. 2017</name>
    <dbReference type="NCBI Taxonomy" id="1841863"/>
    <lineage>
        <taxon>Bacteria</taxon>
        <taxon>Bacillati</taxon>
        <taxon>Actinomycetota</taxon>
        <taxon>Coriobacteriia</taxon>
        <taxon>Eggerthellales</taxon>
        <taxon>Eggerthellaceae</taxon>
        <taxon>Gordonibacter</taxon>
    </lineage>
</organism>
<keyword evidence="6" id="KW-1185">Reference proteome</keyword>
<dbReference type="GO" id="GO:0005737">
    <property type="term" value="C:cytoplasm"/>
    <property type="evidence" value="ECO:0007669"/>
    <property type="project" value="UniProtKB-SubCell"/>
</dbReference>
<dbReference type="GO" id="GO:0047429">
    <property type="term" value="F:nucleoside triphosphate diphosphatase activity"/>
    <property type="evidence" value="ECO:0007669"/>
    <property type="project" value="UniProtKB-EC"/>
</dbReference>
<dbReference type="CDD" id="cd00555">
    <property type="entry name" value="Maf"/>
    <property type="match status" value="1"/>
</dbReference>
<comment type="function">
    <text evidence="3">Nucleoside triphosphate pyrophosphatase that hydrolyzes dTTP and UTP. May have a dual role in cell division arrest and in preventing the incorporation of modified nucleotides into cellular nucleic acids.</text>
</comment>
<sequence length="230" mass="24374">MENEQNTNGAAASNAQAADAQEQPAIDLILASGSPRRKQLLEDAGVAFAVRVSDVDEALDADLLADPPEAAKKLAERKAGAVVQEVLSENYLGIAAVLGADTMVVLDGEIFGKPASISDAKRMLRRLSGRTHEVLTAVSVWMVAAPEVEQISVGFRTFVDRAAVTFRDLTDEEITAYLKLGESFDKAGAYAIQGAGADFVDRVEGAMDTVIGLPVGRLKEDFPDLMAPIA</sequence>
<keyword evidence="3" id="KW-0963">Cytoplasm</keyword>
<evidence type="ECO:0000256" key="3">
    <source>
        <dbReference type="HAMAP-Rule" id="MF_00528"/>
    </source>
</evidence>
<name>A0A842JDE0_9ACTN</name>
<comment type="caution">
    <text evidence="5">The sequence shown here is derived from an EMBL/GenBank/DDBJ whole genome shotgun (WGS) entry which is preliminary data.</text>
</comment>
<dbReference type="EMBL" id="JACMSE010000002">
    <property type="protein sequence ID" value="MBC2888501.1"/>
    <property type="molecule type" value="Genomic_DNA"/>
</dbReference>
<comment type="catalytic activity">
    <reaction evidence="3">
        <text>UTP + H2O = UMP + diphosphate + H(+)</text>
        <dbReference type="Rhea" id="RHEA:29395"/>
        <dbReference type="ChEBI" id="CHEBI:15377"/>
        <dbReference type="ChEBI" id="CHEBI:15378"/>
        <dbReference type="ChEBI" id="CHEBI:33019"/>
        <dbReference type="ChEBI" id="CHEBI:46398"/>
        <dbReference type="ChEBI" id="CHEBI:57865"/>
        <dbReference type="EC" id="3.6.1.9"/>
    </reaction>
</comment>
<dbReference type="NCBIfam" id="TIGR00172">
    <property type="entry name" value="maf"/>
    <property type="match status" value="1"/>
</dbReference>
<dbReference type="Gene3D" id="3.90.950.10">
    <property type="match status" value="1"/>
</dbReference>
<evidence type="ECO:0000313" key="5">
    <source>
        <dbReference type="EMBL" id="MBC2888501.1"/>
    </source>
</evidence>
<evidence type="ECO:0000313" key="6">
    <source>
        <dbReference type="Proteomes" id="UP000587396"/>
    </source>
</evidence>
<comment type="catalytic activity">
    <reaction evidence="3">
        <text>dTTP + H2O = dTMP + diphosphate + H(+)</text>
        <dbReference type="Rhea" id="RHEA:28534"/>
        <dbReference type="ChEBI" id="CHEBI:15377"/>
        <dbReference type="ChEBI" id="CHEBI:15378"/>
        <dbReference type="ChEBI" id="CHEBI:33019"/>
        <dbReference type="ChEBI" id="CHEBI:37568"/>
        <dbReference type="ChEBI" id="CHEBI:63528"/>
        <dbReference type="EC" id="3.6.1.9"/>
    </reaction>
</comment>
<proteinExistence type="inferred from homology"/>
<accession>A0A842JDE0</accession>
<comment type="similarity">
    <text evidence="3">Belongs to the Maf family. YhdE subfamily.</text>
</comment>
<dbReference type="PANTHER" id="PTHR43213">
    <property type="entry name" value="BIFUNCTIONAL DTTP/UTP PYROPHOSPHATASE/METHYLTRANSFERASE PROTEIN-RELATED"/>
    <property type="match status" value="1"/>
</dbReference>
<dbReference type="SUPFAM" id="SSF52972">
    <property type="entry name" value="ITPase-like"/>
    <property type="match status" value="1"/>
</dbReference>
<evidence type="ECO:0000256" key="1">
    <source>
        <dbReference type="ARBA" id="ARBA00001968"/>
    </source>
</evidence>
<dbReference type="InterPro" id="IPR029001">
    <property type="entry name" value="ITPase-like_fam"/>
</dbReference>
<feature type="region of interest" description="Disordered" evidence="4">
    <location>
        <begin position="1"/>
        <end position="20"/>
    </location>
</feature>
<keyword evidence="3" id="KW-0546">Nucleotide metabolism</keyword>
<feature type="site" description="Important for substrate specificity" evidence="3">
    <location>
        <position position="193"/>
    </location>
</feature>
<reference evidence="5 6" key="1">
    <citation type="submission" date="2020-08" db="EMBL/GenBank/DDBJ databases">
        <authorList>
            <person name="Liu C."/>
            <person name="Sun Q."/>
        </authorList>
    </citation>
    <scope>NUCLEOTIDE SEQUENCE [LARGE SCALE GENOMIC DNA]</scope>
    <source>
        <strain evidence="5 6">N22</strain>
    </source>
</reference>
<gene>
    <name evidence="5" type="primary">maf</name>
    <name evidence="5" type="ORF">H7313_03935</name>
</gene>
<dbReference type="AlphaFoldDB" id="A0A842JDE0"/>
<evidence type="ECO:0000256" key="4">
    <source>
        <dbReference type="SAM" id="MobiDB-lite"/>
    </source>
</evidence>
<feature type="site" description="Important for substrate specificity" evidence="3">
    <location>
        <position position="102"/>
    </location>
</feature>
<comment type="caution">
    <text evidence="3">Lacks conserved residue(s) required for the propagation of feature annotation.</text>
</comment>